<evidence type="ECO:0000259" key="2">
    <source>
        <dbReference type="Pfam" id="PF01408"/>
    </source>
</evidence>
<organism evidence="4 5">
    <name type="scientific">Aspergillus wentii DTO 134E9</name>
    <dbReference type="NCBI Taxonomy" id="1073089"/>
    <lineage>
        <taxon>Eukaryota</taxon>
        <taxon>Fungi</taxon>
        <taxon>Dikarya</taxon>
        <taxon>Ascomycota</taxon>
        <taxon>Pezizomycotina</taxon>
        <taxon>Eurotiomycetes</taxon>
        <taxon>Eurotiomycetidae</taxon>
        <taxon>Eurotiales</taxon>
        <taxon>Aspergillaceae</taxon>
        <taxon>Aspergillus</taxon>
        <taxon>Aspergillus subgen. Cremei</taxon>
    </lineage>
</organism>
<dbReference type="Pfam" id="PF01408">
    <property type="entry name" value="GFO_IDH_MocA"/>
    <property type="match status" value="1"/>
</dbReference>
<dbReference type="InterPro" id="IPR055170">
    <property type="entry name" value="GFO_IDH_MocA-like_dom"/>
</dbReference>
<dbReference type="InterPro" id="IPR051450">
    <property type="entry name" value="Gfo/Idh/MocA_Oxidoreductases"/>
</dbReference>
<evidence type="ECO:0000313" key="5">
    <source>
        <dbReference type="Proteomes" id="UP000184383"/>
    </source>
</evidence>
<dbReference type="AlphaFoldDB" id="A0A1L9RGI4"/>
<name>A0A1L9RGI4_ASPWE</name>
<dbReference type="Gene3D" id="3.30.360.10">
    <property type="entry name" value="Dihydrodipicolinate Reductase, domain 2"/>
    <property type="match status" value="1"/>
</dbReference>
<dbReference type="SUPFAM" id="SSF51735">
    <property type="entry name" value="NAD(P)-binding Rossmann-fold domains"/>
    <property type="match status" value="1"/>
</dbReference>
<dbReference type="EMBL" id="KV878213">
    <property type="protein sequence ID" value="OJJ34014.1"/>
    <property type="molecule type" value="Genomic_DNA"/>
</dbReference>
<dbReference type="STRING" id="1073089.A0A1L9RGI4"/>
<reference evidence="5" key="1">
    <citation type="journal article" date="2017" name="Genome Biol.">
        <title>Comparative genomics reveals high biological diversity and specific adaptations in the industrially and medically important fungal genus Aspergillus.</title>
        <authorList>
            <person name="de Vries R.P."/>
            <person name="Riley R."/>
            <person name="Wiebenga A."/>
            <person name="Aguilar-Osorio G."/>
            <person name="Amillis S."/>
            <person name="Uchima C.A."/>
            <person name="Anderluh G."/>
            <person name="Asadollahi M."/>
            <person name="Askin M."/>
            <person name="Barry K."/>
            <person name="Battaglia E."/>
            <person name="Bayram O."/>
            <person name="Benocci T."/>
            <person name="Braus-Stromeyer S.A."/>
            <person name="Caldana C."/>
            <person name="Canovas D."/>
            <person name="Cerqueira G.C."/>
            <person name="Chen F."/>
            <person name="Chen W."/>
            <person name="Choi C."/>
            <person name="Clum A."/>
            <person name="Dos Santos R.A."/>
            <person name="Damasio A.R."/>
            <person name="Diallinas G."/>
            <person name="Emri T."/>
            <person name="Fekete E."/>
            <person name="Flipphi M."/>
            <person name="Freyberg S."/>
            <person name="Gallo A."/>
            <person name="Gournas C."/>
            <person name="Habgood R."/>
            <person name="Hainaut M."/>
            <person name="Harispe M.L."/>
            <person name="Henrissat B."/>
            <person name="Hilden K.S."/>
            <person name="Hope R."/>
            <person name="Hossain A."/>
            <person name="Karabika E."/>
            <person name="Karaffa L."/>
            <person name="Karanyi Z."/>
            <person name="Krasevec N."/>
            <person name="Kuo A."/>
            <person name="Kusch H."/>
            <person name="LaButti K."/>
            <person name="Lagendijk E.L."/>
            <person name="Lapidus A."/>
            <person name="Levasseur A."/>
            <person name="Lindquist E."/>
            <person name="Lipzen A."/>
            <person name="Logrieco A.F."/>
            <person name="MacCabe A."/>
            <person name="Maekelae M.R."/>
            <person name="Malavazi I."/>
            <person name="Melin P."/>
            <person name="Meyer V."/>
            <person name="Mielnichuk N."/>
            <person name="Miskei M."/>
            <person name="Molnar A.P."/>
            <person name="Mule G."/>
            <person name="Ngan C.Y."/>
            <person name="Orejas M."/>
            <person name="Orosz E."/>
            <person name="Ouedraogo J.P."/>
            <person name="Overkamp K.M."/>
            <person name="Park H.-S."/>
            <person name="Perrone G."/>
            <person name="Piumi F."/>
            <person name="Punt P.J."/>
            <person name="Ram A.F."/>
            <person name="Ramon A."/>
            <person name="Rauscher S."/>
            <person name="Record E."/>
            <person name="Riano-Pachon D.M."/>
            <person name="Robert V."/>
            <person name="Roehrig J."/>
            <person name="Ruller R."/>
            <person name="Salamov A."/>
            <person name="Salih N.S."/>
            <person name="Samson R.A."/>
            <person name="Sandor E."/>
            <person name="Sanguinetti M."/>
            <person name="Schuetze T."/>
            <person name="Sepcic K."/>
            <person name="Shelest E."/>
            <person name="Sherlock G."/>
            <person name="Sophianopoulou V."/>
            <person name="Squina F.M."/>
            <person name="Sun H."/>
            <person name="Susca A."/>
            <person name="Todd R.B."/>
            <person name="Tsang A."/>
            <person name="Unkles S.E."/>
            <person name="van de Wiele N."/>
            <person name="van Rossen-Uffink D."/>
            <person name="Oliveira J.V."/>
            <person name="Vesth T.C."/>
            <person name="Visser J."/>
            <person name="Yu J.-H."/>
            <person name="Zhou M."/>
            <person name="Andersen M.R."/>
            <person name="Archer D.B."/>
            <person name="Baker S.E."/>
            <person name="Benoit I."/>
            <person name="Brakhage A.A."/>
            <person name="Braus G.H."/>
            <person name="Fischer R."/>
            <person name="Frisvad J.C."/>
            <person name="Goldman G.H."/>
            <person name="Houbraken J."/>
            <person name="Oakley B."/>
            <person name="Pocsi I."/>
            <person name="Scazzocchio C."/>
            <person name="Seiboth B."/>
            <person name="vanKuyk P.A."/>
            <person name="Wortman J."/>
            <person name="Dyer P.S."/>
            <person name="Grigoriev I.V."/>
        </authorList>
    </citation>
    <scope>NUCLEOTIDE SEQUENCE [LARGE SCALE GENOMIC DNA]</scope>
    <source>
        <strain evidence="5">DTO 134E9</strain>
    </source>
</reference>
<feature type="domain" description="GFO/IDH/MocA-like oxidoreductase" evidence="3">
    <location>
        <begin position="135"/>
        <end position="283"/>
    </location>
</feature>
<dbReference type="Gene3D" id="3.40.50.720">
    <property type="entry name" value="NAD(P)-binding Rossmann-like Domain"/>
    <property type="match status" value="1"/>
</dbReference>
<dbReference type="InterPro" id="IPR036291">
    <property type="entry name" value="NAD(P)-bd_dom_sf"/>
</dbReference>
<evidence type="ECO:0008006" key="6">
    <source>
        <dbReference type="Google" id="ProtNLM"/>
    </source>
</evidence>
<keyword evidence="5" id="KW-1185">Reference proteome</keyword>
<dbReference type="PANTHER" id="PTHR43377">
    <property type="entry name" value="BILIVERDIN REDUCTASE A"/>
    <property type="match status" value="1"/>
</dbReference>
<dbReference type="GeneID" id="63747884"/>
<protein>
    <recommendedName>
        <fullName evidence="6">Gfo/Idh/MocA-like oxidoreductase N-terminal domain-containing protein</fullName>
    </recommendedName>
</protein>
<dbReference type="Proteomes" id="UP000184383">
    <property type="component" value="Unassembled WGS sequence"/>
</dbReference>
<evidence type="ECO:0000313" key="4">
    <source>
        <dbReference type="EMBL" id="OJJ34014.1"/>
    </source>
</evidence>
<dbReference type="RefSeq" id="XP_040687690.1">
    <property type="nucleotide sequence ID" value="XM_040832036.1"/>
</dbReference>
<dbReference type="OrthoDB" id="64915at2759"/>
<evidence type="ECO:0000259" key="3">
    <source>
        <dbReference type="Pfam" id="PF22725"/>
    </source>
</evidence>
<sequence length="372" mass="40069">MDRITVVLVGGGTIAPLHAQYLLSSASCTLSAIVDPYLPGRQLASQLSIPHFDSIADLLSSHTLKPDAFIVCVPSSLHVAVSSEIITAATPKAIIVEKPLSTDSVSGADLLSLAERYSCKILVGHHRRFHPSLASAKSVLETGRIGTITAVSGLWTTKKNDGYFTAAGSEWRCSRSSGGGPIWTNFVHDVDVLHFLTGSRIVRVWATATVDRRTHENIKQSDQVEEGAAIMLQFANSIVGTFIVSDNVGSPYGWESATGDNPLYPPADIPVDSYRVFGTLGTMSIPDGTLWTYDSVEAERRGLEVGWNIPMKREKVEVDEGIPFQQQTEHLGRVVRGLEEPLCSGEDGLAAIKVCEAIAKALEEENTSAVDI</sequence>
<accession>A0A1L9RGI4</accession>
<dbReference type="Pfam" id="PF22725">
    <property type="entry name" value="GFO_IDH_MocA_C3"/>
    <property type="match status" value="1"/>
</dbReference>
<feature type="domain" description="Gfo/Idh/MocA-like oxidoreductase N-terminal" evidence="2">
    <location>
        <begin position="4"/>
        <end position="125"/>
    </location>
</feature>
<proteinExistence type="inferred from homology"/>
<dbReference type="SUPFAM" id="SSF55347">
    <property type="entry name" value="Glyceraldehyde-3-phosphate dehydrogenase-like, C-terminal domain"/>
    <property type="match status" value="1"/>
</dbReference>
<dbReference type="InterPro" id="IPR000683">
    <property type="entry name" value="Gfo/Idh/MocA-like_OxRdtase_N"/>
</dbReference>
<gene>
    <name evidence="4" type="ORF">ASPWEDRAFT_184556</name>
</gene>
<comment type="similarity">
    <text evidence="1">Belongs to the Gfo/Idh/MocA family.</text>
</comment>
<dbReference type="PROSITE" id="PS51257">
    <property type="entry name" value="PROKAR_LIPOPROTEIN"/>
    <property type="match status" value="1"/>
</dbReference>
<evidence type="ECO:0000256" key="1">
    <source>
        <dbReference type="ARBA" id="ARBA00010928"/>
    </source>
</evidence>
<dbReference type="PANTHER" id="PTHR43377:SF1">
    <property type="entry name" value="BILIVERDIN REDUCTASE A"/>
    <property type="match status" value="1"/>
</dbReference>
<dbReference type="GO" id="GO:0000166">
    <property type="term" value="F:nucleotide binding"/>
    <property type="evidence" value="ECO:0007669"/>
    <property type="project" value="InterPro"/>
</dbReference>
<dbReference type="VEuPathDB" id="FungiDB:ASPWEDRAFT_184556"/>